<name>A0A939JUW2_9HYPH</name>
<accession>A0A939JUW2</accession>
<dbReference type="Proteomes" id="UP000664122">
    <property type="component" value="Unassembled WGS sequence"/>
</dbReference>
<dbReference type="RefSeq" id="WP_207256517.1">
    <property type="nucleotide sequence ID" value="NZ_JAFMPP010000002.1"/>
</dbReference>
<proteinExistence type="predicted"/>
<keyword evidence="2" id="KW-1185">Reference proteome</keyword>
<sequence length="77" mass="8227">MAQLMDNDAVAHVSDALAFAFARANERVNSSGIMNSVPLIDSIDQAAWDSWDATDENPIVCDSSGVLDLEEDSKQAA</sequence>
<gene>
    <name evidence="1" type="ORF">J1C48_04535</name>
</gene>
<dbReference type="EMBL" id="JAFMPP010000002">
    <property type="protein sequence ID" value="MBO0661834.1"/>
    <property type="molecule type" value="Genomic_DNA"/>
</dbReference>
<organism evidence="1 2">
    <name type="scientific">Jiella flava</name>
    <dbReference type="NCBI Taxonomy" id="2816857"/>
    <lineage>
        <taxon>Bacteria</taxon>
        <taxon>Pseudomonadati</taxon>
        <taxon>Pseudomonadota</taxon>
        <taxon>Alphaproteobacteria</taxon>
        <taxon>Hyphomicrobiales</taxon>
        <taxon>Aurantimonadaceae</taxon>
        <taxon>Jiella</taxon>
    </lineage>
</organism>
<comment type="caution">
    <text evidence="1">The sequence shown here is derived from an EMBL/GenBank/DDBJ whole genome shotgun (WGS) entry which is preliminary data.</text>
</comment>
<evidence type="ECO:0000313" key="1">
    <source>
        <dbReference type="EMBL" id="MBO0661834.1"/>
    </source>
</evidence>
<dbReference type="AlphaFoldDB" id="A0A939JUW2"/>
<reference evidence="1" key="1">
    <citation type="submission" date="2021-03" db="EMBL/GenBank/DDBJ databases">
        <title>Whole genome sequence of Jiella sp. CQZ9-1.</title>
        <authorList>
            <person name="Tuo L."/>
        </authorList>
    </citation>
    <scope>NUCLEOTIDE SEQUENCE</scope>
    <source>
        <strain evidence="1">CQZ9-1</strain>
    </source>
</reference>
<protein>
    <submittedName>
        <fullName evidence="1">Uncharacterized protein</fullName>
    </submittedName>
</protein>
<evidence type="ECO:0000313" key="2">
    <source>
        <dbReference type="Proteomes" id="UP000664122"/>
    </source>
</evidence>